<dbReference type="InterPro" id="IPR000182">
    <property type="entry name" value="GNAT_dom"/>
</dbReference>
<evidence type="ECO:0000313" key="2">
    <source>
        <dbReference type="EMBL" id="MFD1204241.1"/>
    </source>
</evidence>
<keyword evidence="3" id="KW-1185">Reference proteome</keyword>
<dbReference type="Gene3D" id="3.40.630.30">
    <property type="match status" value="1"/>
</dbReference>
<dbReference type="InterPro" id="IPR016181">
    <property type="entry name" value="Acyl_CoA_acyltransferase"/>
</dbReference>
<dbReference type="EMBL" id="JBHTLT010000016">
    <property type="protein sequence ID" value="MFD1204241.1"/>
    <property type="molecule type" value="Genomic_DNA"/>
</dbReference>
<reference evidence="3" key="1">
    <citation type="journal article" date="2019" name="Int. J. Syst. Evol. Microbiol.">
        <title>The Global Catalogue of Microorganisms (GCM) 10K type strain sequencing project: providing services to taxonomists for standard genome sequencing and annotation.</title>
        <authorList>
            <consortium name="The Broad Institute Genomics Platform"/>
            <consortium name="The Broad Institute Genome Sequencing Center for Infectious Disease"/>
            <person name="Wu L."/>
            <person name="Ma J."/>
        </authorList>
    </citation>
    <scope>NUCLEOTIDE SEQUENCE [LARGE SCALE GENOMIC DNA]</scope>
    <source>
        <strain evidence="3">CCUG 53915</strain>
    </source>
</reference>
<sequence length="165" mass="18886">MEMEISLRPLQINDFDDVLKWSKDDGFCMANGWEKNRDRDELYQWWQKCVNNKAHNFIRLGIEFEGKLIGYADLACIKGNSAEIGIAIGNRSLWGNGIGSASLLRVIDYAANTLGIDIFTAETHEGNVRSRKMLEKTGFIERSKIGNEIYMGQANQLIQYELIRY</sequence>
<gene>
    <name evidence="2" type="ORF">ACFQ38_03710</name>
</gene>
<name>A0ABW3TTY9_9BACL</name>
<keyword evidence="2" id="KW-0012">Acyltransferase</keyword>
<dbReference type="SUPFAM" id="SSF55729">
    <property type="entry name" value="Acyl-CoA N-acyltransferases (Nat)"/>
    <property type="match status" value="1"/>
</dbReference>
<dbReference type="PANTHER" id="PTHR43415">
    <property type="entry name" value="SPERMIDINE N(1)-ACETYLTRANSFERASE"/>
    <property type="match status" value="1"/>
</dbReference>
<feature type="domain" description="N-acetyltransferase" evidence="1">
    <location>
        <begin position="5"/>
        <end position="156"/>
    </location>
</feature>
<comment type="caution">
    <text evidence="2">The sequence shown here is derived from an EMBL/GenBank/DDBJ whole genome shotgun (WGS) entry which is preliminary data.</text>
</comment>
<dbReference type="GO" id="GO:0016746">
    <property type="term" value="F:acyltransferase activity"/>
    <property type="evidence" value="ECO:0007669"/>
    <property type="project" value="UniProtKB-KW"/>
</dbReference>
<accession>A0ABW3TTY9</accession>
<dbReference type="RefSeq" id="WP_336822556.1">
    <property type="nucleotide sequence ID" value="NZ_JBHTLT010000016.1"/>
</dbReference>
<dbReference type="PANTHER" id="PTHR43415:SF3">
    <property type="entry name" value="GNAT-FAMILY ACETYLTRANSFERASE"/>
    <property type="match status" value="1"/>
</dbReference>
<evidence type="ECO:0000259" key="1">
    <source>
        <dbReference type="PROSITE" id="PS51186"/>
    </source>
</evidence>
<protein>
    <submittedName>
        <fullName evidence="2">GNAT family N-acetyltransferase</fullName>
        <ecNumber evidence="2">2.3.-.-</ecNumber>
    </submittedName>
</protein>
<organism evidence="2 3">
    <name type="scientific">Sporosarcina contaminans</name>
    <dbReference type="NCBI Taxonomy" id="633403"/>
    <lineage>
        <taxon>Bacteria</taxon>
        <taxon>Bacillati</taxon>
        <taxon>Bacillota</taxon>
        <taxon>Bacilli</taxon>
        <taxon>Bacillales</taxon>
        <taxon>Caryophanaceae</taxon>
        <taxon>Sporosarcina</taxon>
    </lineage>
</organism>
<dbReference type="Pfam" id="PF13302">
    <property type="entry name" value="Acetyltransf_3"/>
    <property type="match status" value="1"/>
</dbReference>
<dbReference type="EC" id="2.3.-.-" evidence="2"/>
<evidence type="ECO:0000313" key="3">
    <source>
        <dbReference type="Proteomes" id="UP001597231"/>
    </source>
</evidence>
<dbReference type="PROSITE" id="PS51186">
    <property type="entry name" value="GNAT"/>
    <property type="match status" value="1"/>
</dbReference>
<keyword evidence="2" id="KW-0808">Transferase</keyword>
<dbReference type="Proteomes" id="UP001597231">
    <property type="component" value="Unassembled WGS sequence"/>
</dbReference>
<proteinExistence type="predicted"/>